<accession>A0ABT8A971</accession>
<dbReference type="EC" id="6.3.4.19" evidence="6"/>
<dbReference type="GO" id="GO:0032267">
    <property type="term" value="F:tRNA(Ile)-lysidine synthase activity"/>
    <property type="evidence" value="ECO:0007669"/>
    <property type="project" value="UniProtKB-EC"/>
</dbReference>
<dbReference type="PANTHER" id="PTHR43033:SF5">
    <property type="entry name" value="TRNA(ILE)-LYSIDINE SYNTHETASE"/>
    <property type="match status" value="1"/>
</dbReference>
<dbReference type="InterPro" id="IPR012795">
    <property type="entry name" value="tRNA_Ile_lys_synt_N"/>
</dbReference>
<evidence type="ECO:0000256" key="4">
    <source>
        <dbReference type="ARBA" id="ARBA00022840"/>
    </source>
</evidence>
<comment type="function">
    <text evidence="6">Ligates lysine onto the cytidine present at position 34 of the AUA codon-specific tRNA(Ile) that contains the anticodon CAU, in an ATP-dependent manner. Cytidine is converted to lysidine, thus changing the amino acid specificity of the tRNA from methionine to isoleucine.</text>
</comment>
<evidence type="ECO:0000256" key="3">
    <source>
        <dbReference type="ARBA" id="ARBA00022741"/>
    </source>
</evidence>
<evidence type="ECO:0000256" key="6">
    <source>
        <dbReference type="HAMAP-Rule" id="MF_01161"/>
    </source>
</evidence>
<keyword evidence="10" id="KW-1185">Reference proteome</keyword>
<dbReference type="Pfam" id="PF01171">
    <property type="entry name" value="ATP_bind_3"/>
    <property type="match status" value="1"/>
</dbReference>
<keyword evidence="6" id="KW-0963">Cytoplasm</keyword>
<feature type="region of interest" description="Disordered" evidence="7">
    <location>
        <begin position="416"/>
        <end position="447"/>
    </location>
</feature>
<protein>
    <recommendedName>
        <fullName evidence="6">tRNA(Ile)-lysidine synthase</fullName>
        <ecNumber evidence="6">6.3.4.19</ecNumber>
    </recommendedName>
    <alternativeName>
        <fullName evidence="6">tRNA(Ile)-2-lysyl-cytidine synthase</fullName>
    </alternativeName>
    <alternativeName>
        <fullName evidence="6">tRNA(Ile)-lysidine synthetase</fullName>
    </alternativeName>
</protein>
<dbReference type="RefSeq" id="WP_290318156.1">
    <property type="nucleotide sequence ID" value="NZ_JAUFPN010000170.1"/>
</dbReference>
<reference evidence="10" key="1">
    <citation type="journal article" date="2019" name="Int. J. Syst. Evol. Microbiol.">
        <title>The Global Catalogue of Microorganisms (GCM) 10K type strain sequencing project: providing services to taxonomists for standard genome sequencing and annotation.</title>
        <authorList>
            <consortium name="The Broad Institute Genomics Platform"/>
            <consortium name="The Broad Institute Genome Sequencing Center for Infectious Disease"/>
            <person name="Wu L."/>
            <person name="Ma J."/>
        </authorList>
    </citation>
    <scope>NUCLEOTIDE SEQUENCE [LARGE SCALE GENOMIC DNA]</scope>
    <source>
        <strain evidence="10">CECT 7131</strain>
    </source>
</reference>
<evidence type="ECO:0000256" key="7">
    <source>
        <dbReference type="SAM" id="MobiDB-lite"/>
    </source>
</evidence>
<dbReference type="CDD" id="cd01992">
    <property type="entry name" value="TilS_N"/>
    <property type="match status" value="1"/>
</dbReference>
<comment type="caution">
    <text evidence="9">The sequence shown here is derived from an EMBL/GenBank/DDBJ whole genome shotgun (WGS) entry which is preliminary data.</text>
</comment>
<dbReference type="EMBL" id="JAUFPN010000170">
    <property type="protein sequence ID" value="MDN3566250.1"/>
    <property type="molecule type" value="Genomic_DNA"/>
</dbReference>
<evidence type="ECO:0000313" key="10">
    <source>
        <dbReference type="Proteomes" id="UP001529369"/>
    </source>
</evidence>
<dbReference type="InterPro" id="IPR011063">
    <property type="entry name" value="TilS/TtcA_N"/>
</dbReference>
<keyword evidence="2 6" id="KW-0819">tRNA processing</keyword>
<dbReference type="InterPro" id="IPR012094">
    <property type="entry name" value="tRNA_Ile_lys_synt"/>
</dbReference>
<dbReference type="Proteomes" id="UP001529369">
    <property type="component" value="Unassembled WGS sequence"/>
</dbReference>
<dbReference type="NCBIfam" id="TIGR02432">
    <property type="entry name" value="lysidine_TilS_N"/>
    <property type="match status" value="1"/>
</dbReference>
<name>A0ABT8A971_9PROT</name>
<comment type="catalytic activity">
    <reaction evidence="5 6">
        <text>cytidine(34) in tRNA(Ile2) + L-lysine + ATP = lysidine(34) in tRNA(Ile2) + AMP + diphosphate + H(+)</text>
        <dbReference type="Rhea" id="RHEA:43744"/>
        <dbReference type="Rhea" id="RHEA-COMP:10625"/>
        <dbReference type="Rhea" id="RHEA-COMP:10670"/>
        <dbReference type="ChEBI" id="CHEBI:15378"/>
        <dbReference type="ChEBI" id="CHEBI:30616"/>
        <dbReference type="ChEBI" id="CHEBI:32551"/>
        <dbReference type="ChEBI" id="CHEBI:33019"/>
        <dbReference type="ChEBI" id="CHEBI:82748"/>
        <dbReference type="ChEBI" id="CHEBI:83665"/>
        <dbReference type="ChEBI" id="CHEBI:456215"/>
        <dbReference type="EC" id="6.3.4.19"/>
    </reaction>
</comment>
<evidence type="ECO:0000256" key="2">
    <source>
        <dbReference type="ARBA" id="ARBA00022694"/>
    </source>
</evidence>
<organism evidence="9 10">
    <name type="scientific">Paeniroseomonas aquatica</name>
    <dbReference type="NCBI Taxonomy" id="373043"/>
    <lineage>
        <taxon>Bacteria</taxon>
        <taxon>Pseudomonadati</taxon>
        <taxon>Pseudomonadota</taxon>
        <taxon>Alphaproteobacteria</taxon>
        <taxon>Acetobacterales</taxon>
        <taxon>Acetobacteraceae</taxon>
        <taxon>Paeniroseomonas</taxon>
    </lineage>
</organism>
<comment type="domain">
    <text evidence="6">The N-terminal region contains the highly conserved SGGXDS motif, predicted to be a P-loop motif involved in ATP binding.</text>
</comment>
<keyword evidence="4 6" id="KW-0067">ATP-binding</keyword>
<comment type="subcellular location">
    <subcellularLocation>
        <location evidence="6">Cytoplasm</location>
    </subcellularLocation>
</comment>
<evidence type="ECO:0000259" key="8">
    <source>
        <dbReference type="Pfam" id="PF01171"/>
    </source>
</evidence>
<comment type="similarity">
    <text evidence="6">Belongs to the tRNA(Ile)-lysidine synthase family.</text>
</comment>
<gene>
    <name evidence="6 9" type="primary">tilS</name>
    <name evidence="9" type="ORF">QWZ14_17915</name>
</gene>
<evidence type="ECO:0000256" key="1">
    <source>
        <dbReference type="ARBA" id="ARBA00022598"/>
    </source>
</evidence>
<dbReference type="Gene3D" id="3.40.50.620">
    <property type="entry name" value="HUPs"/>
    <property type="match status" value="1"/>
</dbReference>
<proteinExistence type="inferred from homology"/>
<sequence>MPAAPLSEAEFAASMAPLGPFGPAPGLAAGVSGGPDSLALALLAAAWARARGGRLLALVADHGLRPGSDAEAAGVAAQLAGLGIAVRVLRLGLDGGPGLQDRARAARHAALLAACAEEGIPWLLLGHQRADQAETVLFRALRGSGATGLAAMAPLRVARAALVLRPLLAVPPARLEAVVAAAGLRPVRDPSNADRRFARARLREALAEPGGTGAATAALAEAAAAFACRRARLAGAMAHRLAGCAVLRLEGFAELDPEALGEDAVAVAVLAALLRAVGGSGFAPPRGAVAALRRRGAGTLAGVWLRPGRGGWLLLREPGQPGPAVPAARGARWDNRFRLLGEGAPGHEVAALGPAEAARLRHRAPGLPAAVLAMMPSIRCNGVLVAVPGLDYPGGERCAAFKTVFAPAGDAVLERNSTDSTVTKHRGHSRPGSASLSYGMLASGRRA</sequence>
<keyword evidence="1 6" id="KW-0436">Ligase</keyword>
<feature type="binding site" evidence="6">
    <location>
        <begin position="32"/>
        <end position="37"/>
    </location>
    <ligand>
        <name>ATP</name>
        <dbReference type="ChEBI" id="CHEBI:30616"/>
    </ligand>
</feature>
<evidence type="ECO:0000256" key="5">
    <source>
        <dbReference type="ARBA" id="ARBA00048539"/>
    </source>
</evidence>
<dbReference type="SUPFAM" id="SSF52402">
    <property type="entry name" value="Adenine nucleotide alpha hydrolases-like"/>
    <property type="match status" value="1"/>
</dbReference>
<dbReference type="InterPro" id="IPR014729">
    <property type="entry name" value="Rossmann-like_a/b/a_fold"/>
</dbReference>
<feature type="domain" description="tRNA(Ile)-lysidine/2-thiocytidine synthase N-terminal" evidence="8">
    <location>
        <begin position="28"/>
        <end position="204"/>
    </location>
</feature>
<evidence type="ECO:0000313" key="9">
    <source>
        <dbReference type="EMBL" id="MDN3566250.1"/>
    </source>
</evidence>
<keyword evidence="3 6" id="KW-0547">Nucleotide-binding</keyword>
<dbReference type="PANTHER" id="PTHR43033">
    <property type="entry name" value="TRNA(ILE)-LYSIDINE SYNTHASE-RELATED"/>
    <property type="match status" value="1"/>
</dbReference>
<dbReference type="HAMAP" id="MF_01161">
    <property type="entry name" value="tRNA_Ile_lys_synt"/>
    <property type="match status" value="1"/>
</dbReference>